<feature type="zinc finger region" description="CR-type" evidence="9">
    <location>
        <begin position="157"/>
        <end position="234"/>
    </location>
</feature>
<feature type="repeat" description="CXXCXGXG motif" evidence="8">
    <location>
        <begin position="222"/>
        <end position="229"/>
    </location>
</feature>
<dbReference type="SUPFAM" id="SSF49493">
    <property type="entry name" value="HSP40/DnaJ peptide-binding domain"/>
    <property type="match status" value="2"/>
</dbReference>
<dbReference type="InterPro" id="IPR036410">
    <property type="entry name" value="HSP_DnaJ_Cys-rich_dom_sf"/>
</dbReference>
<dbReference type="InterPro" id="IPR002939">
    <property type="entry name" value="DnaJ_C"/>
</dbReference>
<keyword evidence="3 8" id="KW-0479">Metal-binding</keyword>
<dbReference type="GO" id="GO:0006260">
    <property type="term" value="P:DNA replication"/>
    <property type="evidence" value="ECO:0007669"/>
    <property type="project" value="UniProtKB-KW"/>
</dbReference>
<dbReference type="HAMAP" id="MF_01152">
    <property type="entry name" value="DnaJ"/>
    <property type="match status" value="1"/>
</dbReference>
<feature type="binding site" evidence="8">
    <location>
        <position position="190"/>
    </location>
    <ligand>
        <name>Zn(2+)</name>
        <dbReference type="ChEBI" id="CHEBI:29105"/>
        <label>2</label>
    </ligand>
</feature>
<sequence>MAGKDLYAALGVKNDATAAEIKKAYRKLARKHHPDVNPGNKEAEENFKKISEAHDVLSDPEKRKIYDEFGEEGLRAGFDPGQARQFRQWQQAGRSGRTTGGPGFSAEYFTDQDGTRYSGFEDMFSDIFGGGAQGRGPSKGRDIESYLEIDFLTAIDGGTTRVTLQTSRPCPRCSGTGRVSTGSEAVCRTCGGTGQTRVAQGPYNFSQTCPDCGGTGRSGEPCPECRGAGSVPSTETIDVTIPAGVDEGSKIRLAGKGEPGRAGGPPGDLFIIMRVRPHPVFKREGDSLQVSLPVTIGEAMNGAEVTVPTPTGPVELKIPPGTRSGQRLRLKGKGVPNLKTKQRGNMFVTISIQIPNTQDPEARSAASTLDRFYDGDVRREIRL</sequence>
<dbReference type="GO" id="GO:0051082">
    <property type="term" value="F:unfolded protein binding"/>
    <property type="evidence" value="ECO:0007669"/>
    <property type="project" value="UniProtKB-UniRule"/>
</dbReference>
<comment type="subunit">
    <text evidence="8">Homodimer.</text>
</comment>
<evidence type="ECO:0000256" key="7">
    <source>
        <dbReference type="ARBA" id="ARBA00023016"/>
    </source>
</evidence>
<dbReference type="InterPro" id="IPR008971">
    <property type="entry name" value="HSP40/DnaJ_pept-bd"/>
</dbReference>
<accession>A0A9D6V286</accession>
<comment type="similarity">
    <text evidence="8">Belongs to the DnaJ family.</text>
</comment>
<comment type="domain">
    <text evidence="8">The J domain is necessary and sufficient to stimulate DnaK ATPase activity. Zinc center 1 plays an important role in the autonomous, DnaK-independent chaperone activity of DnaJ. Zinc center 2 is essential for interaction with DnaK and for DnaJ activity.</text>
</comment>
<dbReference type="NCBIfam" id="NF008035">
    <property type="entry name" value="PRK10767.1"/>
    <property type="match status" value="1"/>
</dbReference>
<evidence type="ECO:0000256" key="9">
    <source>
        <dbReference type="PROSITE-ProRule" id="PRU00546"/>
    </source>
</evidence>
<dbReference type="Gene3D" id="2.60.260.20">
    <property type="entry name" value="Urease metallochaperone UreE, N-terminal domain"/>
    <property type="match status" value="2"/>
</dbReference>
<dbReference type="CDD" id="cd10719">
    <property type="entry name" value="DnaJ_zf"/>
    <property type="match status" value="1"/>
</dbReference>
<dbReference type="Pfam" id="PF00226">
    <property type="entry name" value="DnaJ"/>
    <property type="match status" value="1"/>
</dbReference>
<keyword evidence="4 8" id="KW-0677">Repeat</keyword>
<dbReference type="PROSITE" id="PS51188">
    <property type="entry name" value="ZF_CR"/>
    <property type="match status" value="1"/>
</dbReference>
<dbReference type="CDD" id="cd06257">
    <property type="entry name" value="DnaJ"/>
    <property type="match status" value="1"/>
</dbReference>
<dbReference type="PRINTS" id="PR00625">
    <property type="entry name" value="JDOMAIN"/>
</dbReference>
<feature type="binding site" evidence="8">
    <location>
        <position position="222"/>
    </location>
    <ligand>
        <name>Zn(2+)</name>
        <dbReference type="ChEBI" id="CHEBI:29105"/>
        <label>1</label>
    </ligand>
</feature>
<dbReference type="Gene3D" id="1.10.287.110">
    <property type="entry name" value="DnaJ domain"/>
    <property type="match status" value="1"/>
</dbReference>
<dbReference type="PROSITE" id="PS50076">
    <property type="entry name" value="DNAJ_2"/>
    <property type="match status" value="1"/>
</dbReference>
<dbReference type="InterPro" id="IPR036869">
    <property type="entry name" value="J_dom_sf"/>
</dbReference>
<feature type="domain" description="CR-type" evidence="11">
    <location>
        <begin position="157"/>
        <end position="234"/>
    </location>
</feature>
<name>A0A9D6V286_9BACT</name>
<dbReference type="GO" id="GO:0042026">
    <property type="term" value="P:protein refolding"/>
    <property type="evidence" value="ECO:0007669"/>
    <property type="project" value="TreeGrafter"/>
</dbReference>
<evidence type="ECO:0000313" key="12">
    <source>
        <dbReference type="EMBL" id="MBI5250097.1"/>
    </source>
</evidence>
<evidence type="ECO:0000256" key="3">
    <source>
        <dbReference type="ARBA" id="ARBA00022723"/>
    </source>
</evidence>
<dbReference type="GO" id="GO:0031072">
    <property type="term" value="F:heat shock protein binding"/>
    <property type="evidence" value="ECO:0007669"/>
    <property type="project" value="InterPro"/>
</dbReference>
<dbReference type="AlphaFoldDB" id="A0A9D6V286"/>
<dbReference type="InterPro" id="IPR018253">
    <property type="entry name" value="DnaJ_domain_CS"/>
</dbReference>
<dbReference type="InterPro" id="IPR001305">
    <property type="entry name" value="HSP_DnaJ_Cys-rich_dom"/>
</dbReference>
<dbReference type="SUPFAM" id="SSF57938">
    <property type="entry name" value="DnaJ/Hsp40 cysteine-rich domain"/>
    <property type="match status" value="1"/>
</dbReference>
<keyword evidence="1 8" id="KW-0963">Cytoplasm</keyword>
<keyword evidence="6 8" id="KW-0862">Zinc</keyword>
<feature type="binding site" evidence="8">
    <location>
        <position position="173"/>
    </location>
    <ligand>
        <name>Zn(2+)</name>
        <dbReference type="ChEBI" id="CHEBI:29105"/>
        <label>1</label>
    </ligand>
</feature>
<evidence type="ECO:0000313" key="13">
    <source>
        <dbReference type="Proteomes" id="UP000807825"/>
    </source>
</evidence>
<feature type="binding site" evidence="8">
    <location>
        <position position="225"/>
    </location>
    <ligand>
        <name>Zn(2+)</name>
        <dbReference type="ChEBI" id="CHEBI:29105"/>
        <label>1</label>
    </ligand>
</feature>
<evidence type="ECO:0000256" key="2">
    <source>
        <dbReference type="ARBA" id="ARBA00022705"/>
    </source>
</evidence>
<evidence type="ECO:0000259" key="10">
    <source>
        <dbReference type="PROSITE" id="PS50076"/>
    </source>
</evidence>
<feature type="domain" description="J" evidence="10">
    <location>
        <begin position="5"/>
        <end position="70"/>
    </location>
</feature>
<reference evidence="12" key="1">
    <citation type="submission" date="2020-07" db="EMBL/GenBank/DDBJ databases">
        <title>Huge and variable diversity of episymbiotic CPR bacteria and DPANN archaea in groundwater ecosystems.</title>
        <authorList>
            <person name="He C.Y."/>
            <person name="Keren R."/>
            <person name="Whittaker M."/>
            <person name="Farag I.F."/>
            <person name="Doudna J."/>
            <person name="Cate J.H.D."/>
            <person name="Banfield J.F."/>
        </authorList>
    </citation>
    <scope>NUCLEOTIDE SEQUENCE</scope>
    <source>
        <strain evidence="12">NC_groundwater_1664_Pr3_B-0.1um_52_9</strain>
    </source>
</reference>
<comment type="cofactor">
    <cofactor evidence="8">
        <name>Zn(2+)</name>
        <dbReference type="ChEBI" id="CHEBI:29105"/>
    </cofactor>
    <text evidence="8">Binds 2 Zn(2+) ions per monomer.</text>
</comment>
<dbReference type="Gene3D" id="6.20.20.10">
    <property type="match status" value="2"/>
</dbReference>
<gene>
    <name evidence="8" type="primary">dnaJ</name>
    <name evidence="12" type="ORF">HY912_11445</name>
</gene>
<dbReference type="GO" id="GO:0009408">
    <property type="term" value="P:response to heat"/>
    <property type="evidence" value="ECO:0007669"/>
    <property type="project" value="InterPro"/>
</dbReference>
<evidence type="ECO:0000256" key="5">
    <source>
        <dbReference type="ARBA" id="ARBA00022771"/>
    </source>
</evidence>
<keyword evidence="7 8" id="KW-0346">Stress response</keyword>
<dbReference type="EMBL" id="JACRDE010000305">
    <property type="protein sequence ID" value="MBI5250097.1"/>
    <property type="molecule type" value="Genomic_DNA"/>
</dbReference>
<feature type="binding site" evidence="8">
    <location>
        <position position="187"/>
    </location>
    <ligand>
        <name>Zn(2+)</name>
        <dbReference type="ChEBI" id="CHEBI:29105"/>
        <label>2</label>
    </ligand>
</feature>
<comment type="function">
    <text evidence="8">Participates actively in the response to hyperosmotic and heat shock by preventing the aggregation of stress-denatured proteins and by disaggregating proteins, also in an autonomous, DnaK-independent fashion. Unfolded proteins bind initially to DnaJ; upon interaction with the DnaJ-bound protein, DnaK hydrolyzes its bound ATP, resulting in the formation of a stable complex. GrpE releases ADP from DnaK; ATP binding to DnaK triggers the release of the substrate protein, thus completing the reaction cycle. Several rounds of ATP-dependent interactions between DnaJ, DnaK and GrpE are required for fully efficient folding. Also involved, together with DnaK and GrpE, in the DNA replication of plasmids through activation of initiation proteins.</text>
</comment>
<feature type="binding site" evidence="8">
    <location>
        <position position="170"/>
    </location>
    <ligand>
        <name>Zn(2+)</name>
        <dbReference type="ChEBI" id="CHEBI:29105"/>
        <label>1</label>
    </ligand>
</feature>
<feature type="repeat" description="CXXCXGXG motif" evidence="8">
    <location>
        <begin position="170"/>
        <end position="177"/>
    </location>
</feature>
<dbReference type="Proteomes" id="UP000807825">
    <property type="component" value="Unassembled WGS sequence"/>
</dbReference>
<dbReference type="GO" id="GO:0005737">
    <property type="term" value="C:cytoplasm"/>
    <property type="evidence" value="ECO:0007669"/>
    <property type="project" value="UniProtKB-SubCell"/>
</dbReference>
<comment type="subcellular location">
    <subcellularLocation>
        <location evidence="8">Cytoplasm</location>
    </subcellularLocation>
</comment>
<comment type="caution">
    <text evidence="12">The sequence shown here is derived from an EMBL/GenBank/DDBJ whole genome shotgun (WGS) entry which is preliminary data.</text>
</comment>
<dbReference type="SUPFAM" id="SSF46565">
    <property type="entry name" value="Chaperone J-domain"/>
    <property type="match status" value="1"/>
</dbReference>
<feature type="binding site" evidence="8">
    <location>
        <position position="212"/>
    </location>
    <ligand>
        <name>Zn(2+)</name>
        <dbReference type="ChEBI" id="CHEBI:29105"/>
        <label>2</label>
    </ligand>
</feature>
<evidence type="ECO:0000256" key="8">
    <source>
        <dbReference type="HAMAP-Rule" id="MF_01152"/>
    </source>
</evidence>
<feature type="repeat" description="CXXCXGXG motif" evidence="8">
    <location>
        <begin position="209"/>
        <end position="216"/>
    </location>
</feature>
<keyword evidence="2 8" id="KW-0235">DNA replication</keyword>
<feature type="repeat" description="CXXCXGXG motif" evidence="8">
    <location>
        <begin position="187"/>
        <end position="194"/>
    </location>
</feature>
<dbReference type="Pfam" id="PF00684">
    <property type="entry name" value="DnaJ_CXXCXGXG"/>
    <property type="match status" value="1"/>
</dbReference>
<dbReference type="GO" id="GO:0005524">
    <property type="term" value="F:ATP binding"/>
    <property type="evidence" value="ECO:0007669"/>
    <property type="project" value="InterPro"/>
</dbReference>
<dbReference type="GO" id="GO:0008270">
    <property type="term" value="F:zinc ion binding"/>
    <property type="evidence" value="ECO:0007669"/>
    <property type="project" value="UniProtKB-UniRule"/>
</dbReference>
<dbReference type="FunFam" id="2.60.260.20:FF:000013">
    <property type="entry name" value="DnaJ subfamily B member 11"/>
    <property type="match status" value="1"/>
</dbReference>
<feature type="binding site" evidence="8">
    <location>
        <position position="209"/>
    </location>
    <ligand>
        <name>Zn(2+)</name>
        <dbReference type="ChEBI" id="CHEBI:29105"/>
        <label>2</label>
    </ligand>
</feature>
<evidence type="ECO:0000256" key="1">
    <source>
        <dbReference type="ARBA" id="ARBA00022490"/>
    </source>
</evidence>
<evidence type="ECO:0000256" key="6">
    <source>
        <dbReference type="ARBA" id="ARBA00022833"/>
    </source>
</evidence>
<dbReference type="Pfam" id="PF01556">
    <property type="entry name" value="DnaJ_C"/>
    <property type="match status" value="1"/>
</dbReference>
<organism evidence="12 13">
    <name type="scientific">Desulfomonile tiedjei</name>
    <dbReference type="NCBI Taxonomy" id="2358"/>
    <lineage>
        <taxon>Bacteria</taxon>
        <taxon>Pseudomonadati</taxon>
        <taxon>Thermodesulfobacteriota</taxon>
        <taxon>Desulfomonilia</taxon>
        <taxon>Desulfomonilales</taxon>
        <taxon>Desulfomonilaceae</taxon>
        <taxon>Desulfomonile</taxon>
    </lineage>
</organism>
<keyword evidence="5 8" id="KW-0863">Zinc-finger</keyword>
<evidence type="ECO:0000259" key="11">
    <source>
        <dbReference type="PROSITE" id="PS51188"/>
    </source>
</evidence>
<dbReference type="PROSITE" id="PS00636">
    <property type="entry name" value="DNAJ_1"/>
    <property type="match status" value="1"/>
</dbReference>
<proteinExistence type="inferred from homology"/>
<dbReference type="PANTHER" id="PTHR43096:SF54">
    <property type="entry name" value="CHAPERONE PROTEIN DNAJ 1"/>
    <property type="match status" value="1"/>
</dbReference>
<evidence type="ECO:0000256" key="4">
    <source>
        <dbReference type="ARBA" id="ARBA00022737"/>
    </source>
</evidence>
<protein>
    <recommendedName>
        <fullName evidence="8">Chaperone protein DnaJ</fullName>
    </recommendedName>
</protein>
<keyword evidence="8" id="KW-0143">Chaperone</keyword>
<dbReference type="InterPro" id="IPR012724">
    <property type="entry name" value="DnaJ"/>
</dbReference>
<dbReference type="PANTHER" id="PTHR43096">
    <property type="entry name" value="DNAJ HOMOLOG 1, MITOCHONDRIAL-RELATED"/>
    <property type="match status" value="1"/>
</dbReference>
<dbReference type="InterPro" id="IPR001623">
    <property type="entry name" value="DnaJ_domain"/>
</dbReference>
<dbReference type="CDD" id="cd10747">
    <property type="entry name" value="DnaJ_C"/>
    <property type="match status" value="1"/>
</dbReference>
<dbReference type="SMART" id="SM00271">
    <property type="entry name" value="DnaJ"/>
    <property type="match status" value="1"/>
</dbReference>